<evidence type="ECO:0000313" key="2">
    <source>
        <dbReference type="EMBL" id="KAJ7038938.1"/>
    </source>
</evidence>
<keyword evidence="3" id="KW-1185">Reference proteome</keyword>
<evidence type="ECO:0000256" key="1">
    <source>
        <dbReference type="SAM" id="SignalP"/>
    </source>
</evidence>
<evidence type="ECO:0008006" key="4">
    <source>
        <dbReference type="Google" id="ProtNLM"/>
    </source>
</evidence>
<proteinExistence type="predicted"/>
<dbReference type="AlphaFoldDB" id="A0AAD6T3U1"/>
<dbReference type="Proteomes" id="UP001218188">
    <property type="component" value="Unassembled WGS sequence"/>
</dbReference>
<feature type="chain" id="PRO_5042165884" description="Secreted protein" evidence="1">
    <location>
        <begin position="25"/>
        <end position="88"/>
    </location>
</feature>
<sequence length="88" mass="9581">MSWDWALHLLFILLCISLAPDALADLKWSPGRRRPCEIGSEGRSPATLIGCWTTSPVSSICSCFANVLPPQDLFSFRRVAGYGQPASA</sequence>
<accession>A0AAD6T3U1</accession>
<dbReference type="EMBL" id="JARJCM010000029">
    <property type="protein sequence ID" value="KAJ7038938.1"/>
    <property type="molecule type" value="Genomic_DNA"/>
</dbReference>
<comment type="caution">
    <text evidence="2">The sequence shown here is derived from an EMBL/GenBank/DDBJ whole genome shotgun (WGS) entry which is preliminary data.</text>
</comment>
<organism evidence="2 3">
    <name type="scientific">Mycena alexandri</name>
    <dbReference type="NCBI Taxonomy" id="1745969"/>
    <lineage>
        <taxon>Eukaryota</taxon>
        <taxon>Fungi</taxon>
        <taxon>Dikarya</taxon>
        <taxon>Basidiomycota</taxon>
        <taxon>Agaricomycotina</taxon>
        <taxon>Agaricomycetes</taxon>
        <taxon>Agaricomycetidae</taxon>
        <taxon>Agaricales</taxon>
        <taxon>Marasmiineae</taxon>
        <taxon>Mycenaceae</taxon>
        <taxon>Mycena</taxon>
    </lineage>
</organism>
<feature type="signal peptide" evidence="1">
    <location>
        <begin position="1"/>
        <end position="24"/>
    </location>
</feature>
<keyword evidence="1" id="KW-0732">Signal</keyword>
<gene>
    <name evidence="2" type="ORF">C8F04DRAFT_1088000</name>
</gene>
<evidence type="ECO:0000313" key="3">
    <source>
        <dbReference type="Proteomes" id="UP001218188"/>
    </source>
</evidence>
<reference evidence="2" key="1">
    <citation type="submission" date="2023-03" db="EMBL/GenBank/DDBJ databases">
        <title>Massive genome expansion in bonnet fungi (Mycena s.s.) driven by repeated elements and novel gene families across ecological guilds.</title>
        <authorList>
            <consortium name="Lawrence Berkeley National Laboratory"/>
            <person name="Harder C.B."/>
            <person name="Miyauchi S."/>
            <person name="Viragh M."/>
            <person name="Kuo A."/>
            <person name="Thoen E."/>
            <person name="Andreopoulos B."/>
            <person name="Lu D."/>
            <person name="Skrede I."/>
            <person name="Drula E."/>
            <person name="Henrissat B."/>
            <person name="Morin E."/>
            <person name="Kohler A."/>
            <person name="Barry K."/>
            <person name="LaButti K."/>
            <person name="Morin E."/>
            <person name="Salamov A."/>
            <person name="Lipzen A."/>
            <person name="Mereny Z."/>
            <person name="Hegedus B."/>
            <person name="Baldrian P."/>
            <person name="Stursova M."/>
            <person name="Weitz H."/>
            <person name="Taylor A."/>
            <person name="Grigoriev I.V."/>
            <person name="Nagy L.G."/>
            <person name="Martin F."/>
            <person name="Kauserud H."/>
        </authorList>
    </citation>
    <scope>NUCLEOTIDE SEQUENCE</scope>
    <source>
        <strain evidence="2">CBHHK200</strain>
    </source>
</reference>
<name>A0AAD6T3U1_9AGAR</name>
<protein>
    <recommendedName>
        <fullName evidence="4">Secreted protein</fullName>
    </recommendedName>
</protein>